<comment type="caution">
    <text evidence="3">The sequence shown here is derived from an EMBL/GenBank/DDBJ whole genome shotgun (WGS) entry which is preliminary data.</text>
</comment>
<keyword evidence="4" id="KW-1185">Reference proteome</keyword>
<accession>A0A8H6Y5C9</accession>
<feature type="coiled-coil region" evidence="1">
    <location>
        <begin position="346"/>
        <end position="373"/>
    </location>
</feature>
<feature type="region of interest" description="Disordered" evidence="2">
    <location>
        <begin position="32"/>
        <end position="69"/>
    </location>
</feature>
<sequence length="647" mass="69512">MASDDTPQSLALAAMPPPAEKLAAGDLLLSASHPSHGRALQPPRGGGAFPERSTRSLHKNSSATASTRRELEVLRENRVPPQKEAQQDTVAQLTLAMRRLSAKLSFTETALSENVLALTQAAALAAKHEYASANVSPPSPSPSQKRTASCARVAELEGKLEVSEAQLAAAGTLSVELSTALAHARLATEQARVDDQSVAGMVERYMKFTQQTTSTLHQSLQALRRRHSATLSTLHTQLATRSTQLHASKAETERLGSVLDRTSGALMREAAGRRREVEVRARLVGREEGVVRALREVVKEAGERREGRARRRGGGARAECGEGDGGKEQWLRRPRGMRGGDATHDKDELEADLQALEGRMALLESAVEMLVGELEGEVARRTELERWVRDIDKATLARITRVETPDLIDLDAPAAADGAPAPLASIVSSSPEAPAEAAPLVDLATETATAPLAPTLPEAAPNPADTSLIHPLPEDLAAISKRYDALQRAFHDCHRTLEALRAELAAPGPAHDALRTAVARLHDYTDAARVELDIRVADARVFARGWQTLAQVRSPDAAEGEGKGERDGGVQIANFVRRDGQAQETFRKKLEDVEHDIEVMRRVLDAPPGEPALSSSLTTTQKDQERGSSVGTSHPLDGLGLRLAMPP</sequence>
<evidence type="ECO:0000313" key="3">
    <source>
        <dbReference type="EMBL" id="KAF7352117.1"/>
    </source>
</evidence>
<feature type="compositionally biased region" description="Polar residues" evidence="2">
    <location>
        <begin position="613"/>
        <end position="632"/>
    </location>
</feature>
<evidence type="ECO:0000256" key="1">
    <source>
        <dbReference type="SAM" id="Coils"/>
    </source>
</evidence>
<dbReference type="EMBL" id="JACAZI010000009">
    <property type="protein sequence ID" value="KAF7352117.1"/>
    <property type="molecule type" value="Genomic_DNA"/>
</dbReference>
<gene>
    <name evidence="3" type="ORF">MVEN_01174700</name>
</gene>
<dbReference type="Proteomes" id="UP000620124">
    <property type="component" value="Unassembled WGS sequence"/>
</dbReference>
<reference evidence="3" key="1">
    <citation type="submission" date="2020-05" db="EMBL/GenBank/DDBJ databases">
        <title>Mycena genomes resolve the evolution of fungal bioluminescence.</title>
        <authorList>
            <person name="Tsai I.J."/>
        </authorList>
    </citation>
    <scope>NUCLEOTIDE SEQUENCE</scope>
    <source>
        <strain evidence="3">CCC161011</strain>
    </source>
</reference>
<dbReference type="AlphaFoldDB" id="A0A8H6Y5C9"/>
<feature type="region of interest" description="Disordered" evidence="2">
    <location>
        <begin position="604"/>
        <end position="647"/>
    </location>
</feature>
<name>A0A8H6Y5C9_9AGAR</name>
<evidence type="ECO:0000256" key="2">
    <source>
        <dbReference type="SAM" id="MobiDB-lite"/>
    </source>
</evidence>
<proteinExistence type="predicted"/>
<feature type="region of interest" description="Disordered" evidence="2">
    <location>
        <begin position="308"/>
        <end position="345"/>
    </location>
</feature>
<protein>
    <submittedName>
        <fullName evidence="3">Uncharacterized protein</fullName>
    </submittedName>
</protein>
<dbReference type="OrthoDB" id="2592022at2759"/>
<evidence type="ECO:0000313" key="4">
    <source>
        <dbReference type="Proteomes" id="UP000620124"/>
    </source>
</evidence>
<keyword evidence="1" id="KW-0175">Coiled coil</keyword>
<organism evidence="3 4">
    <name type="scientific">Mycena venus</name>
    <dbReference type="NCBI Taxonomy" id="2733690"/>
    <lineage>
        <taxon>Eukaryota</taxon>
        <taxon>Fungi</taxon>
        <taxon>Dikarya</taxon>
        <taxon>Basidiomycota</taxon>
        <taxon>Agaricomycotina</taxon>
        <taxon>Agaricomycetes</taxon>
        <taxon>Agaricomycetidae</taxon>
        <taxon>Agaricales</taxon>
        <taxon>Marasmiineae</taxon>
        <taxon>Mycenaceae</taxon>
        <taxon>Mycena</taxon>
    </lineage>
</organism>